<protein>
    <recommendedName>
        <fullName evidence="6">Serpentine receptor class gamma</fullName>
    </recommendedName>
</protein>
<feature type="transmembrane region" description="Helical" evidence="6">
    <location>
        <begin position="127"/>
        <end position="146"/>
    </location>
</feature>
<dbReference type="EMBL" id="CAJFDH010000002">
    <property type="protein sequence ID" value="CAD5210001.1"/>
    <property type="molecule type" value="Genomic_DNA"/>
</dbReference>
<keyword evidence="3 6" id="KW-0812">Transmembrane</keyword>
<feature type="transmembrane region" description="Helical" evidence="6">
    <location>
        <begin position="258"/>
        <end position="285"/>
    </location>
</feature>
<keyword evidence="8" id="KW-1185">Reference proteome</keyword>
<dbReference type="Proteomes" id="UP000783686">
    <property type="component" value="Unassembled WGS sequence"/>
</dbReference>
<name>A0A811K264_9BILA</name>
<dbReference type="EMBL" id="CAJFCW020000002">
    <property type="protein sequence ID" value="CAG9090528.1"/>
    <property type="molecule type" value="Genomic_DNA"/>
</dbReference>
<dbReference type="Pfam" id="PF02118">
    <property type="entry name" value="Srg"/>
    <property type="match status" value="1"/>
</dbReference>
<evidence type="ECO:0000256" key="6">
    <source>
        <dbReference type="RuleBase" id="RU280813"/>
    </source>
</evidence>
<keyword evidence="5 6" id="KW-0472">Membrane</keyword>
<evidence type="ECO:0000256" key="4">
    <source>
        <dbReference type="ARBA" id="ARBA00022989"/>
    </source>
</evidence>
<dbReference type="OrthoDB" id="10453751at2759"/>
<dbReference type="InterPro" id="IPR000609">
    <property type="entry name" value="7TM_GPCR_serpentine_rcpt_Srg"/>
</dbReference>
<proteinExistence type="inferred from homology"/>
<evidence type="ECO:0000256" key="2">
    <source>
        <dbReference type="ARBA" id="ARBA00005692"/>
    </source>
</evidence>
<evidence type="ECO:0000256" key="3">
    <source>
        <dbReference type="ARBA" id="ARBA00022692"/>
    </source>
</evidence>
<dbReference type="Proteomes" id="UP000614601">
    <property type="component" value="Unassembled WGS sequence"/>
</dbReference>
<evidence type="ECO:0000313" key="7">
    <source>
        <dbReference type="EMBL" id="CAD5210001.1"/>
    </source>
</evidence>
<feature type="transmembrane region" description="Helical" evidence="6">
    <location>
        <begin position="38"/>
        <end position="56"/>
    </location>
</feature>
<evidence type="ECO:0000256" key="1">
    <source>
        <dbReference type="ARBA" id="ARBA00004141"/>
    </source>
</evidence>
<reference evidence="7" key="1">
    <citation type="submission" date="2020-09" db="EMBL/GenBank/DDBJ databases">
        <authorList>
            <person name="Kikuchi T."/>
        </authorList>
    </citation>
    <scope>NUCLEOTIDE SEQUENCE</scope>
    <source>
        <strain evidence="7">SH1</strain>
    </source>
</reference>
<feature type="transmembrane region" description="Helical" evidence="6">
    <location>
        <begin position="6"/>
        <end position="29"/>
    </location>
</feature>
<comment type="caution">
    <text evidence="7">The sequence shown here is derived from an EMBL/GenBank/DDBJ whole genome shotgun (WGS) entry which is preliminary data.</text>
</comment>
<comment type="subcellular location">
    <subcellularLocation>
        <location evidence="1">Membrane</location>
        <topology evidence="1">Multi-pass membrane protein</topology>
    </subcellularLocation>
</comment>
<gene>
    <name evidence="7" type="ORF">BOKJ2_LOCUS2969</name>
</gene>
<organism evidence="7 8">
    <name type="scientific">Bursaphelenchus okinawaensis</name>
    <dbReference type="NCBI Taxonomy" id="465554"/>
    <lineage>
        <taxon>Eukaryota</taxon>
        <taxon>Metazoa</taxon>
        <taxon>Ecdysozoa</taxon>
        <taxon>Nematoda</taxon>
        <taxon>Chromadorea</taxon>
        <taxon>Rhabditida</taxon>
        <taxon>Tylenchina</taxon>
        <taxon>Tylenchomorpha</taxon>
        <taxon>Aphelenchoidea</taxon>
        <taxon>Aphelenchoididae</taxon>
        <taxon>Bursaphelenchus</taxon>
    </lineage>
</organism>
<keyword evidence="4 6" id="KW-1133">Transmembrane helix</keyword>
<accession>A0A811K264</accession>
<feature type="transmembrane region" description="Helical" evidence="6">
    <location>
        <begin position="187"/>
        <end position="209"/>
    </location>
</feature>
<evidence type="ECO:0000256" key="5">
    <source>
        <dbReference type="ARBA" id="ARBA00023136"/>
    </source>
</evidence>
<dbReference type="GO" id="GO:0004888">
    <property type="term" value="F:transmembrane signaling receptor activity"/>
    <property type="evidence" value="ECO:0007669"/>
    <property type="project" value="InterPro"/>
</dbReference>
<dbReference type="PANTHER" id="PTHR31552:SF8">
    <property type="entry name" value="SERPENTINE RECEPTOR CLASS GAMMA"/>
    <property type="match status" value="1"/>
</dbReference>
<feature type="transmembrane region" description="Helical" evidence="6">
    <location>
        <begin position="84"/>
        <end position="107"/>
    </location>
</feature>
<sequence length="320" mass="36806">MLPYWLFLIYYFYGIPMILLYIAIIYVLLKHREIFSSVFYTLVAVFGIQHIVYYIICQYTLRGPTNLWAYQKFFSNLEGFSARLHAFLLFLRISIELNAVSCTIVLALNRCSSVLYPFSHERAWRKLLPFLFGFFILLPIVMYGYINLNKGILLCARRGDELFGCLLSYDHSVTWNGKLSVSGTSRYIYTIVPCVSGVLNCIALGLLYSRKKALKSHKTWRQEINLTVSSFLMFLVHIGYGIMNMIMLNYYINGDLVIPVAFCGIGVPLVFDFAMAVTITSLLVASKPLRRKVFILLLLPWNQRRHTITNSVLASSSVKR</sequence>
<evidence type="ECO:0000313" key="8">
    <source>
        <dbReference type="Proteomes" id="UP000614601"/>
    </source>
</evidence>
<comment type="similarity">
    <text evidence="2 6">Belongs to the nematode receptor-like protein srg family.</text>
</comment>
<dbReference type="AlphaFoldDB" id="A0A811K264"/>
<dbReference type="GO" id="GO:0007606">
    <property type="term" value="P:sensory perception of chemical stimulus"/>
    <property type="evidence" value="ECO:0007669"/>
    <property type="project" value="UniProtKB-UniRule"/>
</dbReference>
<feature type="transmembrane region" description="Helical" evidence="6">
    <location>
        <begin position="230"/>
        <end position="252"/>
    </location>
</feature>
<dbReference type="GO" id="GO:0016020">
    <property type="term" value="C:membrane"/>
    <property type="evidence" value="ECO:0007669"/>
    <property type="project" value="UniProtKB-SubCell"/>
</dbReference>
<dbReference type="PANTHER" id="PTHR31552">
    <property type="entry name" value="SERPENTINE RECEPTOR CLASS GAMMA"/>
    <property type="match status" value="1"/>
</dbReference>